<evidence type="ECO:0000256" key="7">
    <source>
        <dbReference type="ARBA" id="ARBA00022723"/>
    </source>
</evidence>
<comment type="subcellular location">
    <subcellularLocation>
        <location evidence="2">Membrane</location>
        <topology evidence="2">Single-pass membrane protein</topology>
    </subcellularLocation>
</comment>
<comment type="caution">
    <text evidence="17">The sequence shown here is derived from an EMBL/GenBank/DDBJ whole genome shotgun (WGS) entry which is preliminary data.</text>
</comment>
<evidence type="ECO:0000313" key="17">
    <source>
        <dbReference type="EMBL" id="KAL2336336.1"/>
    </source>
</evidence>
<keyword evidence="12" id="KW-0472">Membrane</keyword>
<dbReference type="Gene3D" id="3.30.40.10">
    <property type="entry name" value="Zinc/RING finger domain, C3HC4 (zinc finger)"/>
    <property type="match status" value="1"/>
</dbReference>
<evidence type="ECO:0000256" key="13">
    <source>
        <dbReference type="ARBA" id="ARBA00024209"/>
    </source>
</evidence>
<keyword evidence="6" id="KW-0812">Transmembrane</keyword>
<keyword evidence="18" id="KW-1185">Reference proteome</keyword>
<keyword evidence="7" id="KW-0479">Metal-binding</keyword>
<feature type="chain" id="PRO_5044894684" description="RING-type E3 ubiquitin transferase" evidence="15">
    <location>
        <begin position="18"/>
        <end position="147"/>
    </location>
</feature>
<comment type="catalytic activity">
    <reaction evidence="1">
        <text>S-ubiquitinyl-[E2 ubiquitin-conjugating enzyme]-L-cysteine + [acceptor protein]-L-lysine = [E2 ubiquitin-conjugating enzyme]-L-cysteine + N(6)-ubiquitinyl-[acceptor protein]-L-lysine.</text>
        <dbReference type="EC" id="2.3.2.27"/>
    </reaction>
</comment>
<evidence type="ECO:0000256" key="11">
    <source>
        <dbReference type="ARBA" id="ARBA00022989"/>
    </source>
</evidence>
<dbReference type="EMBL" id="JBGMDY010000004">
    <property type="protein sequence ID" value="KAL2336336.1"/>
    <property type="molecule type" value="Genomic_DNA"/>
</dbReference>
<protein>
    <recommendedName>
        <fullName evidence="4">RING-type E3 ubiquitin transferase</fullName>
        <ecNumber evidence="4">2.3.2.27</ecNumber>
    </recommendedName>
</protein>
<accession>A0ABD1MKJ5</accession>
<organism evidence="17 18">
    <name type="scientific">Flemingia macrophylla</name>
    <dbReference type="NCBI Taxonomy" id="520843"/>
    <lineage>
        <taxon>Eukaryota</taxon>
        <taxon>Viridiplantae</taxon>
        <taxon>Streptophyta</taxon>
        <taxon>Embryophyta</taxon>
        <taxon>Tracheophyta</taxon>
        <taxon>Spermatophyta</taxon>
        <taxon>Magnoliopsida</taxon>
        <taxon>eudicotyledons</taxon>
        <taxon>Gunneridae</taxon>
        <taxon>Pentapetalae</taxon>
        <taxon>rosids</taxon>
        <taxon>fabids</taxon>
        <taxon>Fabales</taxon>
        <taxon>Fabaceae</taxon>
        <taxon>Papilionoideae</taxon>
        <taxon>50 kb inversion clade</taxon>
        <taxon>NPAAA clade</taxon>
        <taxon>indigoferoid/millettioid clade</taxon>
        <taxon>Phaseoleae</taxon>
        <taxon>Flemingia</taxon>
    </lineage>
</organism>
<dbReference type="EC" id="2.3.2.27" evidence="4"/>
<feature type="signal peptide" evidence="15">
    <location>
        <begin position="1"/>
        <end position="17"/>
    </location>
</feature>
<keyword evidence="10" id="KW-0862">Zinc</keyword>
<dbReference type="SMART" id="SM00184">
    <property type="entry name" value="RING"/>
    <property type="match status" value="1"/>
</dbReference>
<evidence type="ECO:0000313" key="18">
    <source>
        <dbReference type="Proteomes" id="UP001603857"/>
    </source>
</evidence>
<evidence type="ECO:0000256" key="10">
    <source>
        <dbReference type="ARBA" id="ARBA00022833"/>
    </source>
</evidence>
<dbReference type="AlphaFoldDB" id="A0ABD1MKJ5"/>
<dbReference type="PROSITE" id="PS50089">
    <property type="entry name" value="ZF_RING_2"/>
    <property type="match status" value="1"/>
</dbReference>
<evidence type="ECO:0000256" key="8">
    <source>
        <dbReference type="ARBA" id="ARBA00022771"/>
    </source>
</evidence>
<evidence type="ECO:0000256" key="15">
    <source>
        <dbReference type="SAM" id="SignalP"/>
    </source>
</evidence>
<comment type="pathway">
    <text evidence="3">Protein modification; protein ubiquitination.</text>
</comment>
<dbReference type="PANTHER" id="PTHR46913:SF1">
    <property type="entry name" value="RING-H2 FINGER PROTEIN ATL16"/>
    <property type="match status" value="1"/>
</dbReference>
<evidence type="ECO:0000256" key="12">
    <source>
        <dbReference type="ARBA" id="ARBA00023136"/>
    </source>
</evidence>
<evidence type="ECO:0000256" key="2">
    <source>
        <dbReference type="ARBA" id="ARBA00004167"/>
    </source>
</evidence>
<comment type="similarity">
    <text evidence="13">Belongs to the RING-type zinc finger family. ATL subfamily.</text>
</comment>
<evidence type="ECO:0000256" key="6">
    <source>
        <dbReference type="ARBA" id="ARBA00022692"/>
    </source>
</evidence>
<dbReference type="SUPFAM" id="SSF57850">
    <property type="entry name" value="RING/U-box"/>
    <property type="match status" value="1"/>
</dbReference>
<dbReference type="GO" id="GO:0008270">
    <property type="term" value="F:zinc ion binding"/>
    <property type="evidence" value="ECO:0007669"/>
    <property type="project" value="UniProtKB-KW"/>
</dbReference>
<keyword evidence="15" id="KW-0732">Signal</keyword>
<dbReference type="InterPro" id="IPR001841">
    <property type="entry name" value="Znf_RING"/>
</dbReference>
<evidence type="ECO:0000256" key="5">
    <source>
        <dbReference type="ARBA" id="ARBA00022679"/>
    </source>
</evidence>
<feature type="domain" description="RING-type" evidence="16">
    <location>
        <begin position="52"/>
        <end position="94"/>
    </location>
</feature>
<dbReference type="Pfam" id="PF13639">
    <property type="entry name" value="zf-RING_2"/>
    <property type="match status" value="1"/>
</dbReference>
<evidence type="ECO:0000256" key="3">
    <source>
        <dbReference type="ARBA" id="ARBA00004906"/>
    </source>
</evidence>
<dbReference type="InterPro" id="IPR013083">
    <property type="entry name" value="Znf_RING/FYVE/PHD"/>
</dbReference>
<keyword evidence="9" id="KW-0833">Ubl conjugation pathway</keyword>
<evidence type="ECO:0000256" key="1">
    <source>
        <dbReference type="ARBA" id="ARBA00000900"/>
    </source>
</evidence>
<dbReference type="PANTHER" id="PTHR46913">
    <property type="entry name" value="RING-H2 FINGER PROTEIN ATL16"/>
    <property type="match status" value="1"/>
</dbReference>
<keyword evidence="8 14" id="KW-0863">Zinc-finger</keyword>
<dbReference type="CDD" id="cd16454">
    <property type="entry name" value="RING-H2_PA-TM-RING"/>
    <property type="match status" value="1"/>
</dbReference>
<keyword evidence="11" id="KW-1133">Transmembrane helix</keyword>
<dbReference type="GO" id="GO:0016020">
    <property type="term" value="C:membrane"/>
    <property type="evidence" value="ECO:0007669"/>
    <property type="project" value="UniProtKB-SubCell"/>
</dbReference>
<evidence type="ECO:0000256" key="4">
    <source>
        <dbReference type="ARBA" id="ARBA00012483"/>
    </source>
</evidence>
<evidence type="ECO:0000256" key="9">
    <source>
        <dbReference type="ARBA" id="ARBA00022786"/>
    </source>
</evidence>
<gene>
    <name evidence="17" type="ORF">Fmac_010782</name>
</gene>
<dbReference type="Proteomes" id="UP001603857">
    <property type="component" value="Unassembled WGS sequence"/>
</dbReference>
<dbReference type="InterPro" id="IPR044600">
    <property type="entry name" value="ATL1/ATL16-like"/>
</dbReference>
<dbReference type="GO" id="GO:0061630">
    <property type="term" value="F:ubiquitin protein ligase activity"/>
    <property type="evidence" value="ECO:0007669"/>
    <property type="project" value="UniProtKB-EC"/>
</dbReference>
<reference evidence="17 18" key="1">
    <citation type="submission" date="2024-08" db="EMBL/GenBank/DDBJ databases">
        <title>Insights into the chromosomal genome structure of Flemingia macrophylla.</title>
        <authorList>
            <person name="Ding Y."/>
            <person name="Zhao Y."/>
            <person name="Bi W."/>
            <person name="Wu M."/>
            <person name="Zhao G."/>
            <person name="Gong Y."/>
            <person name="Li W."/>
            <person name="Zhang P."/>
        </authorList>
    </citation>
    <scope>NUCLEOTIDE SEQUENCE [LARGE SCALE GENOMIC DNA]</scope>
    <source>
        <strain evidence="17">DYQJB</strain>
        <tissue evidence="17">Leaf</tissue>
    </source>
</reference>
<keyword evidence="5" id="KW-0808">Transferase</keyword>
<name>A0ABD1MKJ5_9FABA</name>
<evidence type="ECO:0000256" key="14">
    <source>
        <dbReference type="PROSITE-ProRule" id="PRU00175"/>
    </source>
</evidence>
<proteinExistence type="inferred from homology"/>
<sequence length="147" mass="16746">MASILTFLTAIAFVAQSFQTYMIQRLHKLYKHYHGHAGAAVKQSEEHESDYCSVCLSQICKGEKVRSLPVCSHRYHADCIGAWLKNHTTCPLCRNKITDHVPPKRRQVKKLGESMFNLVQSLSDLLVALLYMILPSSITQNFPLVHY</sequence>
<evidence type="ECO:0000259" key="16">
    <source>
        <dbReference type="PROSITE" id="PS50089"/>
    </source>
</evidence>